<evidence type="ECO:0000259" key="1">
    <source>
        <dbReference type="Pfam" id="PF02470"/>
    </source>
</evidence>
<sequence length="444" mass="46970">MSTLRTRLLGLLFIAAMVGGVALSVAMFNKSFSEFVRVKLQADKVGNQLAEMSDVKVRGLIIGSVEEITPTASGSELTLRLDPQSAELVPADVSARFIPKTLFGERFVSLELPEGGSGTKLADGDVIPQDRSSSAVELSKAFESLLPVLQAVQPQKLNSTLTAISTALEGRGEPLGETLSELGAYVGELNPYLPDLQRNLQELATFSDNLSDVTPDLVQTLTNLTVTSQTVVDQQQNLQTLYGSLTTASVDLRSFLEANAANLINLGESARPTVELLAKYAPEYPCVIGQMAEALPKIDEAFGKGTGKPGLRATIEITPNRGPYLPGQDEPEFNDTRGPRCYDMKDFPQPFPQHPPDGAIDDGSVPPPAARSINDGLLPSGNVANAGGYNGGGTPAGNPANTPAEQGFLAQLIGPQVGMAPQDVPDFSTLLVGPLYRGAEVNVK</sequence>
<dbReference type="AlphaFoldDB" id="A0A263DA29"/>
<dbReference type="Pfam" id="PF02470">
    <property type="entry name" value="MlaD"/>
    <property type="match status" value="1"/>
</dbReference>
<dbReference type="PANTHER" id="PTHR33371">
    <property type="entry name" value="INTERMEMBRANE PHOSPHOLIPID TRANSPORT SYSTEM BINDING PROTEIN MLAD-RELATED"/>
    <property type="match status" value="1"/>
</dbReference>
<name>A0A263DA29_9PSEU</name>
<feature type="domain" description="Mce/MlaD" evidence="1">
    <location>
        <begin position="36"/>
        <end position="111"/>
    </location>
</feature>
<dbReference type="NCBIfam" id="TIGR00996">
    <property type="entry name" value="Mtu_fam_mce"/>
    <property type="match status" value="1"/>
</dbReference>
<dbReference type="FunCoup" id="A0A263DA29">
    <property type="interactions" value="40"/>
</dbReference>
<comment type="caution">
    <text evidence="3">The sequence shown here is derived from an EMBL/GenBank/DDBJ whole genome shotgun (WGS) entry which is preliminary data.</text>
</comment>
<dbReference type="InterPro" id="IPR024516">
    <property type="entry name" value="Mce_C"/>
</dbReference>
<dbReference type="InterPro" id="IPR005693">
    <property type="entry name" value="Mce"/>
</dbReference>
<dbReference type="Proteomes" id="UP000242444">
    <property type="component" value="Unassembled WGS sequence"/>
</dbReference>
<evidence type="ECO:0000259" key="2">
    <source>
        <dbReference type="Pfam" id="PF11887"/>
    </source>
</evidence>
<dbReference type="InParanoid" id="A0A263DA29"/>
<dbReference type="PANTHER" id="PTHR33371:SF19">
    <property type="entry name" value="MCE-FAMILY PROTEIN MCE4A"/>
    <property type="match status" value="1"/>
</dbReference>
<dbReference type="Pfam" id="PF11887">
    <property type="entry name" value="Mce4_CUP1"/>
    <property type="match status" value="1"/>
</dbReference>
<evidence type="ECO:0000313" key="4">
    <source>
        <dbReference type="Proteomes" id="UP000242444"/>
    </source>
</evidence>
<keyword evidence="4" id="KW-1185">Reference proteome</keyword>
<accession>A0A263DA29</accession>
<evidence type="ECO:0000313" key="3">
    <source>
        <dbReference type="EMBL" id="OZM74848.1"/>
    </source>
</evidence>
<dbReference type="GO" id="GO:0005576">
    <property type="term" value="C:extracellular region"/>
    <property type="evidence" value="ECO:0007669"/>
    <property type="project" value="TreeGrafter"/>
</dbReference>
<protein>
    <submittedName>
        <fullName evidence="3">ABC transporter substrate-binding protein</fullName>
    </submittedName>
</protein>
<dbReference type="RefSeq" id="WP_094860633.1">
    <property type="nucleotide sequence ID" value="NZ_NKYE01000001.1"/>
</dbReference>
<proteinExistence type="predicted"/>
<dbReference type="OrthoDB" id="3460188at2"/>
<gene>
    <name evidence="3" type="ORF">CFN78_01120</name>
</gene>
<feature type="domain" description="Mammalian cell entry C-terminal" evidence="2">
    <location>
        <begin position="118"/>
        <end position="339"/>
    </location>
</feature>
<reference evidence="3 4" key="1">
    <citation type="submission" date="2017-07" db="EMBL/GenBank/DDBJ databases">
        <title>Amycolatopsis antarcticus sp. nov., isolated from the surface of an Antarcticus brown macroalga.</title>
        <authorList>
            <person name="Wang J."/>
            <person name="Leiva S."/>
            <person name="Huang J."/>
            <person name="Huang Y."/>
        </authorList>
    </citation>
    <scope>NUCLEOTIDE SEQUENCE [LARGE SCALE GENOMIC DNA]</scope>
    <source>
        <strain evidence="3 4">AU-G6</strain>
    </source>
</reference>
<dbReference type="InterPro" id="IPR052336">
    <property type="entry name" value="MlaD_Phospholipid_Transporter"/>
</dbReference>
<dbReference type="EMBL" id="NKYE01000001">
    <property type="protein sequence ID" value="OZM74848.1"/>
    <property type="molecule type" value="Genomic_DNA"/>
</dbReference>
<dbReference type="InterPro" id="IPR003399">
    <property type="entry name" value="Mce/MlaD"/>
</dbReference>
<dbReference type="GO" id="GO:0051701">
    <property type="term" value="P:biological process involved in interaction with host"/>
    <property type="evidence" value="ECO:0007669"/>
    <property type="project" value="TreeGrafter"/>
</dbReference>
<organism evidence="3 4">
    <name type="scientific">Amycolatopsis antarctica</name>
    <dbReference type="NCBI Taxonomy" id="1854586"/>
    <lineage>
        <taxon>Bacteria</taxon>
        <taxon>Bacillati</taxon>
        <taxon>Actinomycetota</taxon>
        <taxon>Actinomycetes</taxon>
        <taxon>Pseudonocardiales</taxon>
        <taxon>Pseudonocardiaceae</taxon>
        <taxon>Amycolatopsis</taxon>
    </lineage>
</organism>